<protein>
    <recommendedName>
        <fullName evidence="3">Transposase</fullName>
    </recommendedName>
</protein>
<evidence type="ECO:0008006" key="3">
    <source>
        <dbReference type="Google" id="ProtNLM"/>
    </source>
</evidence>
<organism evidence="1 2">
    <name type="scientific">Streptomyces lavenduligriseus</name>
    <dbReference type="NCBI Taxonomy" id="67315"/>
    <lineage>
        <taxon>Bacteria</taxon>
        <taxon>Bacillati</taxon>
        <taxon>Actinomycetota</taxon>
        <taxon>Actinomycetes</taxon>
        <taxon>Kitasatosporales</taxon>
        <taxon>Streptomycetaceae</taxon>
        <taxon>Streptomyces</taxon>
    </lineage>
</organism>
<dbReference type="RefSeq" id="WP_249457802.1">
    <property type="nucleotide sequence ID" value="NZ_JAMCCK010000010.1"/>
</dbReference>
<evidence type="ECO:0000313" key="2">
    <source>
        <dbReference type="Proteomes" id="UP001202052"/>
    </source>
</evidence>
<dbReference type="Proteomes" id="UP001202052">
    <property type="component" value="Unassembled WGS sequence"/>
</dbReference>
<evidence type="ECO:0000313" key="1">
    <source>
        <dbReference type="EMBL" id="MCL3993212.1"/>
    </source>
</evidence>
<proteinExistence type="predicted"/>
<dbReference type="EMBL" id="JAMCCK010000010">
    <property type="protein sequence ID" value="MCL3993212.1"/>
    <property type="molecule type" value="Genomic_DNA"/>
</dbReference>
<reference evidence="1 2" key="1">
    <citation type="submission" date="2022-05" db="EMBL/GenBank/DDBJ databases">
        <title>Genome Resource of Streptomyces lavenduligriseus GA1-1, a Strain with Broad-Spectrum Antifungal Activity against Phytopathogenic Fungi.</title>
        <authorList>
            <person name="Qi D."/>
        </authorList>
    </citation>
    <scope>NUCLEOTIDE SEQUENCE [LARGE SCALE GENOMIC DNA]</scope>
    <source>
        <strain evidence="1 2">GA1-1</strain>
    </source>
</reference>
<comment type="caution">
    <text evidence="1">The sequence shown here is derived from an EMBL/GenBank/DDBJ whole genome shotgun (WGS) entry which is preliminary data.</text>
</comment>
<keyword evidence="2" id="KW-1185">Reference proteome</keyword>
<sequence>MTLRAALPQTPASTFVAVDEAGITRAVYVTDGSGPLTRAVRRQMVLQRLAEGSRRGRVASGQS</sequence>
<gene>
    <name evidence="1" type="ORF">M4438_06700</name>
</gene>
<accession>A0ABT0NP30</accession>
<name>A0ABT0NP30_9ACTN</name>